<protein>
    <submittedName>
        <fullName evidence="2">Uncharacterized protein</fullName>
    </submittedName>
</protein>
<name>A0A0F5HMA1_BACTR</name>
<keyword evidence="1" id="KW-0732">Signal</keyword>
<dbReference type="Proteomes" id="UP000031563">
    <property type="component" value="Unassembled WGS sequence"/>
</dbReference>
<feature type="chain" id="PRO_5002487414" evidence="1">
    <location>
        <begin position="23"/>
        <end position="50"/>
    </location>
</feature>
<dbReference type="AlphaFoldDB" id="A0A0F5HMA1"/>
<comment type="caution">
    <text evidence="2">The sequence shown here is derived from an EMBL/GenBank/DDBJ whole genome shotgun (WGS) entry which is preliminary data.</text>
</comment>
<dbReference type="EMBL" id="JWIR02000089">
    <property type="protein sequence ID" value="KKB34150.1"/>
    <property type="molecule type" value="Genomic_DNA"/>
</dbReference>
<sequence length="50" mass="5042">MPHTAAASVSSAWAFTAVPAPAAKPAALFGEAFASSLKEGMKHSAVLSNR</sequence>
<gene>
    <name evidence="2" type="ORF">QY95_04036</name>
</gene>
<reference evidence="2" key="1">
    <citation type="submission" date="2015-02" db="EMBL/GenBank/DDBJ databases">
        <title>Genome Assembly of Bacillaceae bacterium MTCC 8252.</title>
        <authorList>
            <person name="Verma A."/>
            <person name="Khatri I."/>
            <person name="Mual P."/>
            <person name="Subramanian S."/>
            <person name="Krishnamurthi S."/>
        </authorList>
    </citation>
    <scope>NUCLEOTIDE SEQUENCE [LARGE SCALE GENOMIC DNA]</scope>
    <source>
        <strain evidence="2">MTCC 8252</strain>
    </source>
</reference>
<evidence type="ECO:0000313" key="3">
    <source>
        <dbReference type="Proteomes" id="UP000031563"/>
    </source>
</evidence>
<organism evidence="2 3">
    <name type="scientific">Bacillus thermotolerans</name>
    <name type="common">Quasibacillus thermotolerans</name>
    <dbReference type="NCBI Taxonomy" id="1221996"/>
    <lineage>
        <taxon>Bacteria</taxon>
        <taxon>Bacillati</taxon>
        <taxon>Bacillota</taxon>
        <taxon>Bacilli</taxon>
        <taxon>Bacillales</taxon>
        <taxon>Bacillaceae</taxon>
        <taxon>Bacillus</taxon>
    </lineage>
</organism>
<evidence type="ECO:0000256" key="1">
    <source>
        <dbReference type="SAM" id="SignalP"/>
    </source>
</evidence>
<evidence type="ECO:0000313" key="2">
    <source>
        <dbReference type="EMBL" id="KKB34150.1"/>
    </source>
</evidence>
<accession>A0A0F5HMA1</accession>
<feature type="signal peptide" evidence="1">
    <location>
        <begin position="1"/>
        <end position="22"/>
    </location>
</feature>
<proteinExistence type="predicted"/>
<keyword evidence="3" id="KW-1185">Reference proteome</keyword>